<gene>
    <name evidence="1" type="ORF">CCAX7_43890</name>
</gene>
<name>A0A402CXC7_9BACT</name>
<protein>
    <submittedName>
        <fullName evidence="1">Transcriptional regulator</fullName>
    </submittedName>
</protein>
<dbReference type="Pfam" id="PF00072">
    <property type="entry name" value="Response_reg"/>
    <property type="match status" value="1"/>
</dbReference>
<dbReference type="InterPro" id="IPR001789">
    <property type="entry name" value="Sig_transdc_resp-reg_receiver"/>
</dbReference>
<dbReference type="AlphaFoldDB" id="A0A402CXC7"/>
<dbReference type="InterPro" id="IPR052048">
    <property type="entry name" value="ST_Response_Regulator"/>
</dbReference>
<organism evidence="1 2">
    <name type="scientific">Capsulimonas corticalis</name>
    <dbReference type="NCBI Taxonomy" id="2219043"/>
    <lineage>
        <taxon>Bacteria</taxon>
        <taxon>Bacillati</taxon>
        <taxon>Armatimonadota</taxon>
        <taxon>Armatimonadia</taxon>
        <taxon>Capsulimonadales</taxon>
        <taxon>Capsulimonadaceae</taxon>
        <taxon>Capsulimonas</taxon>
    </lineage>
</organism>
<dbReference type="InterPro" id="IPR005561">
    <property type="entry name" value="ANTAR"/>
</dbReference>
<dbReference type="Pfam" id="PF03861">
    <property type="entry name" value="ANTAR"/>
    <property type="match status" value="1"/>
</dbReference>
<dbReference type="InterPro" id="IPR008327">
    <property type="entry name" value="Sig_transdc_resp-reg_antiterm"/>
</dbReference>
<dbReference type="PIRSF" id="PIRSF036382">
    <property type="entry name" value="RR_antiterm"/>
    <property type="match status" value="1"/>
</dbReference>
<dbReference type="EMBL" id="AP025739">
    <property type="protein sequence ID" value="BDI32338.1"/>
    <property type="molecule type" value="Genomic_DNA"/>
</dbReference>
<dbReference type="PANTHER" id="PTHR43228">
    <property type="entry name" value="TWO-COMPONENT RESPONSE REGULATOR"/>
    <property type="match status" value="1"/>
</dbReference>
<sequence>MDLRVTLEELGLMVLGEAEDGRQAVDLVRSLRPDLAILDVMMPQMDGLEAARIIRSEDLAPVMLLTGYAEEDMVSKADSAGVLAYVRKPFRKEDLMPAIAITLGRYRERHNLEQEIESLKEKMESRKVVGRAKAILMERYNLTEREAFHRIQNKSQMLQKPPHEIAKAIITASELGV</sequence>
<dbReference type="SMART" id="SM01012">
    <property type="entry name" value="ANTAR"/>
    <property type="match status" value="1"/>
</dbReference>
<evidence type="ECO:0000313" key="2">
    <source>
        <dbReference type="Proteomes" id="UP000287394"/>
    </source>
</evidence>
<accession>A0A402CXC7</accession>
<dbReference type="InterPro" id="IPR036388">
    <property type="entry name" value="WH-like_DNA-bd_sf"/>
</dbReference>
<dbReference type="Proteomes" id="UP000287394">
    <property type="component" value="Chromosome"/>
</dbReference>
<evidence type="ECO:0000313" key="1">
    <source>
        <dbReference type="EMBL" id="BDI32338.1"/>
    </source>
</evidence>
<keyword evidence="2" id="KW-1185">Reference proteome</keyword>
<reference evidence="1 2" key="1">
    <citation type="journal article" date="2019" name="Int. J. Syst. Evol. Microbiol.">
        <title>Capsulimonas corticalis gen. nov., sp. nov., an aerobic capsulated bacterium, of a novel bacterial order, Capsulimonadales ord. nov., of the class Armatimonadia of the phylum Armatimonadetes.</title>
        <authorList>
            <person name="Li J."/>
            <person name="Kudo C."/>
            <person name="Tonouchi A."/>
        </authorList>
    </citation>
    <scope>NUCLEOTIDE SEQUENCE [LARGE SCALE GENOMIC DNA]</scope>
    <source>
        <strain evidence="1 2">AX-7</strain>
    </source>
</reference>
<dbReference type="PROSITE" id="PS50921">
    <property type="entry name" value="ANTAR"/>
    <property type="match status" value="1"/>
</dbReference>
<dbReference type="SUPFAM" id="SSF52172">
    <property type="entry name" value="CheY-like"/>
    <property type="match status" value="1"/>
</dbReference>
<dbReference type="GO" id="GO:0000160">
    <property type="term" value="P:phosphorelay signal transduction system"/>
    <property type="evidence" value="ECO:0007669"/>
    <property type="project" value="InterPro"/>
</dbReference>
<dbReference type="KEGG" id="ccot:CCAX7_43890"/>
<dbReference type="GO" id="GO:0003723">
    <property type="term" value="F:RNA binding"/>
    <property type="evidence" value="ECO:0007669"/>
    <property type="project" value="InterPro"/>
</dbReference>
<dbReference type="SMART" id="SM00448">
    <property type="entry name" value="REC"/>
    <property type="match status" value="1"/>
</dbReference>
<proteinExistence type="predicted"/>
<dbReference type="Gene3D" id="3.40.50.2300">
    <property type="match status" value="1"/>
</dbReference>
<dbReference type="InterPro" id="IPR011006">
    <property type="entry name" value="CheY-like_superfamily"/>
</dbReference>
<dbReference type="Gene3D" id="1.10.10.10">
    <property type="entry name" value="Winged helix-like DNA-binding domain superfamily/Winged helix DNA-binding domain"/>
    <property type="match status" value="1"/>
</dbReference>
<dbReference type="PROSITE" id="PS50110">
    <property type="entry name" value="RESPONSE_REGULATORY"/>
    <property type="match status" value="1"/>
</dbReference>
<dbReference type="PANTHER" id="PTHR43228:SF1">
    <property type="entry name" value="TWO-COMPONENT RESPONSE REGULATOR ARR22"/>
    <property type="match status" value="1"/>
</dbReference>